<protein>
    <recommendedName>
        <fullName evidence="7">Membrane insertase YidC/Oxa/ALB C-terminal domain-containing protein</fullName>
    </recommendedName>
</protein>
<keyword evidence="3 6" id="KW-1133">Transmembrane helix</keyword>
<feature type="domain" description="Membrane insertase YidC/Oxa/ALB C-terminal" evidence="7">
    <location>
        <begin position="31"/>
        <end position="218"/>
    </location>
</feature>
<accession>A0A1F7UUT6</accession>
<reference evidence="8 9" key="1">
    <citation type="journal article" date="2016" name="Nat. Commun.">
        <title>Thousands of microbial genomes shed light on interconnected biogeochemical processes in an aquifer system.</title>
        <authorList>
            <person name="Anantharaman K."/>
            <person name="Brown C.T."/>
            <person name="Hug L.A."/>
            <person name="Sharon I."/>
            <person name="Castelle C.J."/>
            <person name="Probst A.J."/>
            <person name="Thomas B.C."/>
            <person name="Singh A."/>
            <person name="Wilkins M.J."/>
            <person name="Karaoz U."/>
            <person name="Brodie E.L."/>
            <person name="Williams K.H."/>
            <person name="Hubbard S.S."/>
            <person name="Banfield J.F."/>
        </authorList>
    </citation>
    <scope>NUCLEOTIDE SEQUENCE [LARGE SCALE GENOMIC DNA]</scope>
</reference>
<keyword evidence="2 5" id="KW-0812">Transmembrane</keyword>
<evidence type="ECO:0000256" key="6">
    <source>
        <dbReference type="SAM" id="Phobius"/>
    </source>
</evidence>
<keyword evidence="4 6" id="KW-0472">Membrane</keyword>
<feature type="transmembrane region" description="Helical" evidence="6">
    <location>
        <begin position="33"/>
        <end position="51"/>
    </location>
</feature>
<organism evidence="8 9">
    <name type="scientific">Candidatus Uhrbacteria bacterium RIFCSPLOWO2_01_FULL_47_24</name>
    <dbReference type="NCBI Taxonomy" id="1802401"/>
    <lineage>
        <taxon>Bacteria</taxon>
        <taxon>Candidatus Uhriibacteriota</taxon>
    </lineage>
</organism>
<evidence type="ECO:0000256" key="3">
    <source>
        <dbReference type="ARBA" id="ARBA00022989"/>
    </source>
</evidence>
<dbReference type="EMBL" id="MGEJ01000006">
    <property type="protein sequence ID" value="OGL81437.1"/>
    <property type="molecule type" value="Genomic_DNA"/>
</dbReference>
<dbReference type="InterPro" id="IPR028055">
    <property type="entry name" value="YidC/Oxa/ALB_C"/>
</dbReference>
<comment type="similarity">
    <text evidence="5">Belongs to the OXA1/ALB3/YidC family.</text>
</comment>
<feature type="transmembrane region" description="Helical" evidence="6">
    <location>
        <begin position="99"/>
        <end position="121"/>
    </location>
</feature>
<dbReference type="InterPro" id="IPR001708">
    <property type="entry name" value="YidC/ALB3/OXA1/COX18"/>
</dbReference>
<dbReference type="PANTHER" id="PTHR12428:SF65">
    <property type="entry name" value="CYTOCHROME C OXIDASE ASSEMBLY PROTEIN COX18, MITOCHONDRIAL"/>
    <property type="match status" value="1"/>
</dbReference>
<dbReference type="STRING" id="1802401.A3B21_03440"/>
<dbReference type="GO" id="GO:0032977">
    <property type="term" value="F:membrane insertase activity"/>
    <property type="evidence" value="ECO:0007669"/>
    <property type="project" value="InterPro"/>
</dbReference>
<dbReference type="Pfam" id="PF02096">
    <property type="entry name" value="60KD_IMP"/>
    <property type="match status" value="1"/>
</dbReference>
<dbReference type="PANTHER" id="PTHR12428">
    <property type="entry name" value="OXA1"/>
    <property type="match status" value="1"/>
</dbReference>
<evidence type="ECO:0000256" key="4">
    <source>
        <dbReference type="ARBA" id="ARBA00023136"/>
    </source>
</evidence>
<sequence length="256" mass="29423">MLSILWHDYLFAPLLNLLIYLYNGVAFENLGLAVVYMTVMLRVVLIPFSIISERSAFKYEKIQEDLVIIRKEFKDDPVARKEEIRAILRANRISPWASFLLLGFQLLTLILLYQVFVGGMGGKLNALYPSVSRPDIINTQFLWLDIAVRNYYAAGIVGLLLYWQIWRSQRKRKGNLIANDLVFRFAFPLFTFLILASLPSVKTVFILTAMLFSYVVHLFRPFFTRKLQAVKHSALRLHEKIVSAGNGEKAKAGAHH</sequence>
<evidence type="ECO:0000256" key="2">
    <source>
        <dbReference type="ARBA" id="ARBA00022692"/>
    </source>
</evidence>
<evidence type="ECO:0000259" key="7">
    <source>
        <dbReference type="Pfam" id="PF02096"/>
    </source>
</evidence>
<dbReference type="GO" id="GO:0005886">
    <property type="term" value="C:plasma membrane"/>
    <property type="evidence" value="ECO:0007669"/>
    <property type="project" value="TreeGrafter"/>
</dbReference>
<name>A0A1F7UUT6_9BACT</name>
<comment type="subcellular location">
    <subcellularLocation>
        <location evidence="1 5">Membrane</location>
        <topology evidence="1 5">Multi-pass membrane protein</topology>
    </subcellularLocation>
</comment>
<dbReference type="Proteomes" id="UP000176897">
    <property type="component" value="Unassembled WGS sequence"/>
</dbReference>
<feature type="transmembrane region" description="Helical" evidence="6">
    <location>
        <begin position="141"/>
        <end position="161"/>
    </location>
</feature>
<evidence type="ECO:0000313" key="9">
    <source>
        <dbReference type="Proteomes" id="UP000176897"/>
    </source>
</evidence>
<evidence type="ECO:0000313" key="8">
    <source>
        <dbReference type="EMBL" id="OGL81437.1"/>
    </source>
</evidence>
<evidence type="ECO:0000256" key="1">
    <source>
        <dbReference type="ARBA" id="ARBA00004141"/>
    </source>
</evidence>
<dbReference type="GO" id="GO:0051205">
    <property type="term" value="P:protein insertion into membrane"/>
    <property type="evidence" value="ECO:0007669"/>
    <property type="project" value="TreeGrafter"/>
</dbReference>
<comment type="caution">
    <text evidence="8">The sequence shown here is derived from an EMBL/GenBank/DDBJ whole genome shotgun (WGS) entry which is preliminary data.</text>
</comment>
<feature type="transmembrane region" description="Helical" evidence="6">
    <location>
        <begin position="204"/>
        <end position="223"/>
    </location>
</feature>
<proteinExistence type="inferred from homology"/>
<feature type="transmembrane region" description="Helical" evidence="6">
    <location>
        <begin position="181"/>
        <end position="198"/>
    </location>
</feature>
<gene>
    <name evidence="8" type="ORF">A3B21_03440</name>
</gene>
<evidence type="ECO:0000256" key="5">
    <source>
        <dbReference type="RuleBase" id="RU003945"/>
    </source>
</evidence>
<dbReference type="AlphaFoldDB" id="A0A1F7UUT6"/>